<comment type="similarity">
    <text evidence="3">Belongs to the HARBI1 family.</text>
</comment>
<dbReference type="EMBL" id="CAMAPE010000019">
    <property type="protein sequence ID" value="CAH9086232.1"/>
    <property type="molecule type" value="Genomic_DNA"/>
</dbReference>
<dbReference type="Proteomes" id="UP001152484">
    <property type="component" value="Unassembled WGS sequence"/>
</dbReference>
<evidence type="ECO:0000313" key="11">
    <source>
        <dbReference type="Proteomes" id="UP001152484"/>
    </source>
</evidence>
<keyword evidence="5" id="KW-0479">Metal-binding</keyword>
<comment type="cofactor">
    <cofactor evidence="1">
        <name>a divalent metal cation</name>
        <dbReference type="ChEBI" id="CHEBI:60240"/>
    </cofactor>
</comment>
<comment type="subcellular location">
    <subcellularLocation>
        <location evidence="2">Nucleus</location>
    </subcellularLocation>
</comment>
<protein>
    <recommendedName>
        <fullName evidence="9">DDE Tnp4 domain-containing protein</fullName>
    </recommendedName>
</protein>
<keyword evidence="11" id="KW-1185">Reference proteome</keyword>
<evidence type="ECO:0000256" key="8">
    <source>
        <dbReference type="SAM" id="Phobius"/>
    </source>
</evidence>
<evidence type="ECO:0000256" key="5">
    <source>
        <dbReference type="ARBA" id="ARBA00022723"/>
    </source>
</evidence>
<dbReference type="GO" id="GO:0005634">
    <property type="term" value="C:nucleus"/>
    <property type="evidence" value="ECO:0007669"/>
    <property type="project" value="UniProtKB-SubCell"/>
</dbReference>
<evidence type="ECO:0000256" key="2">
    <source>
        <dbReference type="ARBA" id="ARBA00004123"/>
    </source>
</evidence>
<evidence type="ECO:0000256" key="3">
    <source>
        <dbReference type="ARBA" id="ARBA00006958"/>
    </source>
</evidence>
<evidence type="ECO:0000313" key="10">
    <source>
        <dbReference type="EMBL" id="CAH9086232.1"/>
    </source>
</evidence>
<keyword evidence="4" id="KW-0540">Nuclease</keyword>
<dbReference type="Pfam" id="PF13359">
    <property type="entry name" value="DDE_Tnp_4"/>
    <property type="match status" value="1"/>
</dbReference>
<dbReference type="PANTHER" id="PTHR22930">
    <property type="match status" value="1"/>
</dbReference>
<name>A0A9P0Z3X0_CUSEU</name>
<dbReference type="AlphaFoldDB" id="A0A9P0Z3X0"/>
<feature type="transmembrane region" description="Helical" evidence="8">
    <location>
        <begin position="81"/>
        <end position="103"/>
    </location>
</feature>
<keyword evidence="8" id="KW-0472">Membrane</keyword>
<dbReference type="PANTHER" id="PTHR22930:SF228">
    <property type="entry name" value="PROTEIN ALP1-LIKE"/>
    <property type="match status" value="1"/>
</dbReference>
<keyword evidence="8" id="KW-1133">Transmembrane helix</keyword>
<evidence type="ECO:0000259" key="9">
    <source>
        <dbReference type="Pfam" id="PF13359"/>
    </source>
</evidence>
<dbReference type="GO" id="GO:0046872">
    <property type="term" value="F:metal ion binding"/>
    <property type="evidence" value="ECO:0007669"/>
    <property type="project" value="UniProtKB-KW"/>
</dbReference>
<proteinExistence type="inferred from homology"/>
<dbReference type="GO" id="GO:0004518">
    <property type="term" value="F:nuclease activity"/>
    <property type="evidence" value="ECO:0007669"/>
    <property type="project" value="UniProtKB-KW"/>
</dbReference>
<keyword evidence="6" id="KW-0378">Hydrolase</keyword>
<keyword evidence="8" id="KW-0812">Transmembrane</keyword>
<dbReference type="InterPro" id="IPR045249">
    <property type="entry name" value="HARBI1-like"/>
</dbReference>
<evidence type="ECO:0000256" key="6">
    <source>
        <dbReference type="ARBA" id="ARBA00022801"/>
    </source>
</evidence>
<reference evidence="10" key="1">
    <citation type="submission" date="2022-07" db="EMBL/GenBank/DDBJ databases">
        <authorList>
            <person name="Macas J."/>
            <person name="Novak P."/>
            <person name="Neumann P."/>
        </authorList>
    </citation>
    <scope>NUCLEOTIDE SEQUENCE</scope>
</reference>
<evidence type="ECO:0000256" key="1">
    <source>
        <dbReference type="ARBA" id="ARBA00001968"/>
    </source>
</evidence>
<evidence type="ECO:0000256" key="7">
    <source>
        <dbReference type="ARBA" id="ARBA00023242"/>
    </source>
</evidence>
<accession>A0A9P0Z3X0</accession>
<keyword evidence="7" id="KW-0539">Nucleus</keyword>
<feature type="domain" description="DDE Tnp4" evidence="9">
    <location>
        <begin position="7"/>
        <end position="98"/>
    </location>
</feature>
<dbReference type="GO" id="GO:0016787">
    <property type="term" value="F:hydrolase activity"/>
    <property type="evidence" value="ECO:0007669"/>
    <property type="project" value="UniProtKB-KW"/>
</dbReference>
<organism evidence="10 11">
    <name type="scientific">Cuscuta europaea</name>
    <name type="common">European dodder</name>
    <dbReference type="NCBI Taxonomy" id="41803"/>
    <lineage>
        <taxon>Eukaryota</taxon>
        <taxon>Viridiplantae</taxon>
        <taxon>Streptophyta</taxon>
        <taxon>Embryophyta</taxon>
        <taxon>Tracheophyta</taxon>
        <taxon>Spermatophyta</taxon>
        <taxon>Magnoliopsida</taxon>
        <taxon>eudicotyledons</taxon>
        <taxon>Gunneridae</taxon>
        <taxon>Pentapetalae</taxon>
        <taxon>asterids</taxon>
        <taxon>lamiids</taxon>
        <taxon>Solanales</taxon>
        <taxon>Convolvulaceae</taxon>
        <taxon>Cuscuteae</taxon>
        <taxon>Cuscuta</taxon>
        <taxon>Cuscuta subgen. Cuscuta</taxon>
    </lineage>
</organism>
<gene>
    <name evidence="10" type="ORF">CEURO_LOCUS9528</name>
</gene>
<sequence>MNFPHPPQGRYYLVDKGYPDRKGYLVPYPKIRYYQSQFENELHTNAEEAFNRAHSSLRSCIERSFGVLKKRWRLLKRMSKFSINTQIDVIVAAFALHNYIVYIRKNSST</sequence>
<comment type="caution">
    <text evidence="10">The sequence shown here is derived from an EMBL/GenBank/DDBJ whole genome shotgun (WGS) entry which is preliminary data.</text>
</comment>
<evidence type="ECO:0000256" key="4">
    <source>
        <dbReference type="ARBA" id="ARBA00022722"/>
    </source>
</evidence>
<dbReference type="InterPro" id="IPR027806">
    <property type="entry name" value="HARBI1_dom"/>
</dbReference>
<dbReference type="OrthoDB" id="1681765at2759"/>